<dbReference type="CDD" id="cd11386">
    <property type="entry name" value="MCP_signal"/>
    <property type="match status" value="1"/>
</dbReference>
<evidence type="ECO:0000256" key="8">
    <source>
        <dbReference type="SAM" id="Phobius"/>
    </source>
</evidence>
<keyword evidence="4 8" id="KW-0472">Membrane</keyword>
<dbReference type="FunFam" id="1.10.287.950:FF:000001">
    <property type="entry name" value="Methyl-accepting chemotaxis sensory transducer"/>
    <property type="match status" value="1"/>
</dbReference>
<dbReference type="STRING" id="83767.SAMN05660652_01396"/>
<keyword evidence="5 7" id="KW-0807">Transducer</keyword>
<evidence type="ECO:0000313" key="12">
    <source>
        <dbReference type="Proteomes" id="UP000198607"/>
    </source>
</evidence>
<dbReference type="PROSITE" id="PS50111">
    <property type="entry name" value="CHEMOTAXIS_TRANSDUC_2"/>
    <property type="match status" value="1"/>
</dbReference>
<evidence type="ECO:0000256" key="7">
    <source>
        <dbReference type="PROSITE-ProRule" id="PRU00284"/>
    </source>
</evidence>
<comment type="similarity">
    <text evidence="6">Belongs to the methyl-accepting chemotaxis (MCP) protein family.</text>
</comment>
<dbReference type="Gene3D" id="1.10.287.950">
    <property type="entry name" value="Methyl-accepting chemotaxis protein"/>
    <property type="match status" value="1"/>
</dbReference>
<dbReference type="AlphaFoldDB" id="A0A1G8AIP7"/>
<dbReference type="PANTHER" id="PTHR32089">
    <property type="entry name" value="METHYL-ACCEPTING CHEMOTAXIS PROTEIN MCPB"/>
    <property type="match status" value="1"/>
</dbReference>
<dbReference type="Pfam" id="PF00672">
    <property type="entry name" value="HAMP"/>
    <property type="match status" value="1"/>
</dbReference>
<dbReference type="SUPFAM" id="SSF58104">
    <property type="entry name" value="Methyl-accepting chemotaxis protein (MCP) signaling domain"/>
    <property type="match status" value="1"/>
</dbReference>
<evidence type="ECO:0000259" key="10">
    <source>
        <dbReference type="PROSITE" id="PS50885"/>
    </source>
</evidence>
<keyword evidence="2 8" id="KW-0812">Transmembrane</keyword>
<keyword evidence="3 8" id="KW-1133">Transmembrane helix</keyword>
<feature type="domain" description="HAMP" evidence="10">
    <location>
        <begin position="333"/>
        <end position="385"/>
    </location>
</feature>
<accession>A0A1G8AIP7</accession>
<keyword evidence="12" id="KW-1185">Reference proteome</keyword>
<dbReference type="RefSeq" id="WP_091935882.1">
    <property type="nucleotide sequence ID" value="NZ_FNCY01000004.1"/>
</dbReference>
<dbReference type="SMART" id="SM00304">
    <property type="entry name" value="HAMP"/>
    <property type="match status" value="2"/>
</dbReference>
<dbReference type="InterPro" id="IPR004089">
    <property type="entry name" value="MCPsignal_dom"/>
</dbReference>
<feature type="transmembrane region" description="Helical" evidence="8">
    <location>
        <begin position="20"/>
        <end position="41"/>
    </location>
</feature>
<evidence type="ECO:0000259" key="9">
    <source>
        <dbReference type="PROSITE" id="PS50111"/>
    </source>
</evidence>
<feature type="domain" description="Methyl-accepting transducer" evidence="9">
    <location>
        <begin position="390"/>
        <end position="626"/>
    </location>
</feature>
<dbReference type="EMBL" id="FNCY01000004">
    <property type="protein sequence ID" value="SDH20713.1"/>
    <property type="molecule type" value="Genomic_DNA"/>
</dbReference>
<comment type="subcellular location">
    <subcellularLocation>
        <location evidence="1">Membrane</location>
        <topology evidence="1">Multi-pass membrane protein</topology>
    </subcellularLocation>
</comment>
<dbReference type="OrthoDB" id="2489132at2"/>
<gene>
    <name evidence="11" type="ORF">SAMN05660652_01396</name>
</gene>
<dbReference type="CDD" id="cd06225">
    <property type="entry name" value="HAMP"/>
    <property type="match status" value="1"/>
</dbReference>
<evidence type="ECO:0000256" key="5">
    <source>
        <dbReference type="ARBA" id="ARBA00023224"/>
    </source>
</evidence>
<dbReference type="Pfam" id="PF00015">
    <property type="entry name" value="MCPsignal"/>
    <property type="match status" value="1"/>
</dbReference>
<evidence type="ECO:0000313" key="11">
    <source>
        <dbReference type="EMBL" id="SDH20713.1"/>
    </source>
</evidence>
<reference evidence="11 12" key="1">
    <citation type="submission" date="2016-10" db="EMBL/GenBank/DDBJ databases">
        <authorList>
            <person name="de Groot N.N."/>
        </authorList>
    </citation>
    <scope>NUCLEOTIDE SEQUENCE [LARGE SCALE GENOMIC DNA]</scope>
    <source>
        <strain evidence="11 12">DSM 5885</strain>
    </source>
</reference>
<dbReference type="PANTHER" id="PTHR32089:SF119">
    <property type="entry name" value="METHYL-ACCEPTING CHEMOTAXIS PROTEIN CTPL"/>
    <property type="match status" value="1"/>
</dbReference>
<feature type="transmembrane region" description="Helical" evidence="8">
    <location>
        <begin position="312"/>
        <end position="333"/>
    </location>
</feature>
<evidence type="ECO:0000256" key="2">
    <source>
        <dbReference type="ARBA" id="ARBA00022692"/>
    </source>
</evidence>
<dbReference type="GO" id="GO:0016020">
    <property type="term" value="C:membrane"/>
    <property type="evidence" value="ECO:0007669"/>
    <property type="project" value="UniProtKB-SubCell"/>
</dbReference>
<dbReference type="GO" id="GO:0006935">
    <property type="term" value="P:chemotaxis"/>
    <property type="evidence" value="ECO:0007669"/>
    <property type="project" value="UniProtKB-ARBA"/>
</dbReference>
<dbReference type="SMART" id="SM00283">
    <property type="entry name" value="MA"/>
    <property type="match status" value="1"/>
</dbReference>
<protein>
    <submittedName>
        <fullName evidence="11">Methyl-accepting chemotaxis protein</fullName>
    </submittedName>
</protein>
<organism evidence="11 12">
    <name type="scientific">Propionivibrio dicarboxylicus</name>
    <dbReference type="NCBI Taxonomy" id="83767"/>
    <lineage>
        <taxon>Bacteria</taxon>
        <taxon>Pseudomonadati</taxon>
        <taxon>Pseudomonadota</taxon>
        <taxon>Betaproteobacteria</taxon>
        <taxon>Rhodocyclales</taxon>
        <taxon>Rhodocyclaceae</taxon>
        <taxon>Propionivibrio</taxon>
    </lineage>
</organism>
<dbReference type="PROSITE" id="PS50885">
    <property type="entry name" value="HAMP"/>
    <property type="match status" value="1"/>
</dbReference>
<dbReference type="GO" id="GO:0007165">
    <property type="term" value="P:signal transduction"/>
    <property type="evidence" value="ECO:0007669"/>
    <property type="project" value="UniProtKB-KW"/>
</dbReference>
<name>A0A1G8AIP7_9RHOO</name>
<evidence type="ECO:0000256" key="1">
    <source>
        <dbReference type="ARBA" id="ARBA00004141"/>
    </source>
</evidence>
<evidence type="ECO:0000256" key="3">
    <source>
        <dbReference type="ARBA" id="ARBA00022989"/>
    </source>
</evidence>
<sequence>MRHLFAPVVWLVSRLSYPRKLLLAALALLLPTLVLAGLSFVEQQQALERTRHERSGLALLMPLLKVSQATWNDPLLADAATADAPDALAAEIDALQARVAAVRGGDAVVRRFDALRAQRESVRSERPSGEARVDSLQSLNRAWRLALAEAADSAGLAADGDPLVAALVDSLSVKLPLLIENYAVARDLGAAAIGNKRLRAKQRNQLNVVRGSLDPLIMWNLENIERAAAVAPSLQGRLDVSLSAFNSAPLGLQEALTTKVIDTTDFDIAVDEYWAKGDQAIAATLALATALVPEIDAQLAAREETFGFRRNAVVILLAALALGLSYGFIGAYLSILQGIQDIGAAARALADGDLRCRVQPSSSDEIGFLAAHFNVMADSFEALTRNTLDATGQMAQSVEQVHRSSREIESAAEQQKASIARTANAVESLSVSVSAVAQHALDTDRIAAEAQHEAGRGERCASDVSQEMARISSSVNETVMVMQRLVAHSKEIGCVVLSIQEIAEQTNLLALNAAIEAARAGDSGRGFAVVADEVRKLSERTRRSTQEITGTIENIQADIASAVTCLGDSSAQVNGSVAVVDELGCVLAEIRRRVGISAGRIRDIVEATTVQSRDSEQITRHIQEIAVMSERSHDSACAAAESMGRLNALAGEMTQSVSQLQIRAALRRTRPILPA</sequence>
<proteinExistence type="inferred from homology"/>
<evidence type="ECO:0000256" key="4">
    <source>
        <dbReference type="ARBA" id="ARBA00023136"/>
    </source>
</evidence>
<dbReference type="InterPro" id="IPR003660">
    <property type="entry name" value="HAMP_dom"/>
</dbReference>
<dbReference type="Proteomes" id="UP000198607">
    <property type="component" value="Unassembled WGS sequence"/>
</dbReference>
<evidence type="ECO:0000256" key="6">
    <source>
        <dbReference type="ARBA" id="ARBA00029447"/>
    </source>
</evidence>